<gene>
    <name evidence="6" type="ORF">QJS04_geneDACA013058</name>
</gene>
<dbReference type="SMART" id="SM00949">
    <property type="entry name" value="PAZ"/>
    <property type="match status" value="1"/>
</dbReference>
<proteinExistence type="inferred from homology"/>
<dbReference type="FunFam" id="3.40.50.2300:FF:000110">
    <property type="entry name" value="Argonaute 10"/>
    <property type="match status" value="1"/>
</dbReference>
<name>A0AAV9B0V5_ACOGR</name>
<accession>A0AAV9B0V5</accession>
<evidence type="ECO:0000259" key="4">
    <source>
        <dbReference type="PROSITE" id="PS50821"/>
    </source>
</evidence>
<dbReference type="Pfam" id="PF16488">
    <property type="entry name" value="ArgoL2"/>
    <property type="match status" value="1"/>
</dbReference>
<dbReference type="InterPro" id="IPR036397">
    <property type="entry name" value="RNaseH_sf"/>
</dbReference>
<dbReference type="InterPro" id="IPR036085">
    <property type="entry name" value="PAZ_dom_sf"/>
</dbReference>
<dbReference type="PANTHER" id="PTHR22891">
    <property type="entry name" value="EUKARYOTIC TRANSLATION INITIATION FACTOR 2C"/>
    <property type="match status" value="1"/>
</dbReference>
<keyword evidence="2" id="KW-0943">RNA-mediated gene silencing</keyword>
<dbReference type="PROSITE" id="PS50821">
    <property type="entry name" value="PAZ"/>
    <property type="match status" value="1"/>
</dbReference>
<dbReference type="SMART" id="SM00950">
    <property type="entry name" value="Piwi"/>
    <property type="match status" value="1"/>
</dbReference>
<comment type="caution">
    <text evidence="6">The sequence shown here is derived from an EMBL/GenBank/DDBJ whole genome shotgun (WGS) entry which is preliminary data.</text>
</comment>
<dbReference type="CDD" id="cd02846">
    <property type="entry name" value="PAZ_argonaute_like"/>
    <property type="match status" value="1"/>
</dbReference>
<dbReference type="FunFam" id="3.30.420.10:FF:000013">
    <property type="entry name" value="protein argonaute 10-like"/>
    <property type="match status" value="1"/>
</dbReference>
<dbReference type="InterPro" id="IPR014811">
    <property type="entry name" value="ArgoL1"/>
</dbReference>
<evidence type="ECO:0000259" key="5">
    <source>
        <dbReference type="PROSITE" id="PS50822"/>
    </source>
</evidence>
<evidence type="ECO:0000256" key="1">
    <source>
        <dbReference type="ARBA" id="ARBA00008201"/>
    </source>
</evidence>
<dbReference type="PROSITE" id="PS50822">
    <property type="entry name" value="PIWI"/>
    <property type="match status" value="1"/>
</dbReference>
<dbReference type="Pfam" id="PF02170">
    <property type="entry name" value="PAZ"/>
    <property type="match status" value="1"/>
</dbReference>
<dbReference type="CDD" id="cd04657">
    <property type="entry name" value="Piwi_ago-like"/>
    <property type="match status" value="1"/>
</dbReference>
<comment type="similarity">
    <text evidence="1">Belongs to the argonaute family. Ago subfamily.</text>
</comment>
<feature type="region of interest" description="Disordered" evidence="3">
    <location>
        <begin position="1"/>
        <end position="100"/>
    </location>
</feature>
<dbReference type="SMART" id="SM01163">
    <property type="entry name" value="DUF1785"/>
    <property type="match status" value="1"/>
</dbReference>
<dbReference type="InterPro" id="IPR032473">
    <property type="entry name" value="Argonaute_Mid_dom"/>
</dbReference>
<dbReference type="FunFam" id="2.170.260.10:FF:000001">
    <property type="entry name" value="Protein argonaute-2"/>
    <property type="match status" value="1"/>
</dbReference>
<dbReference type="GO" id="GO:0031047">
    <property type="term" value="P:regulatory ncRNA-mediated gene silencing"/>
    <property type="evidence" value="ECO:0007669"/>
    <property type="project" value="UniProtKB-KW"/>
</dbReference>
<dbReference type="SUPFAM" id="SSF53098">
    <property type="entry name" value="Ribonuclease H-like"/>
    <property type="match status" value="1"/>
</dbReference>
<reference evidence="6" key="2">
    <citation type="submission" date="2023-06" db="EMBL/GenBank/DDBJ databases">
        <authorList>
            <person name="Ma L."/>
            <person name="Liu K.-W."/>
            <person name="Li Z."/>
            <person name="Hsiao Y.-Y."/>
            <person name="Qi Y."/>
            <person name="Fu T."/>
            <person name="Tang G."/>
            <person name="Zhang D."/>
            <person name="Sun W.-H."/>
            <person name="Liu D.-K."/>
            <person name="Li Y."/>
            <person name="Chen G.-Z."/>
            <person name="Liu X.-D."/>
            <person name="Liao X.-Y."/>
            <person name="Jiang Y.-T."/>
            <person name="Yu X."/>
            <person name="Hao Y."/>
            <person name="Huang J."/>
            <person name="Zhao X.-W."/>
            <person name="Ke S."/>
            <person name="Chen Y.-Y."/>
            <person name="Wu W.-L."/>
            <person name="Hsu J.-L."/>
            <person name="Lin Y.-F."/>
            <person name="Huang M.-D."/>
            <person name="Li C.-Y."/>
            <person name="Huang L."/>
            <person name="Wang Z.-W."/>
            <person name="Zhao X."/>
            <person name="Zhong W.-Y."/>
            <person name="Peng D.-H."/>
            <person name="Ahmad S."/>
            <person name="Lan S."/>
            <person name="Zhang J.-S."/>
            <person name="Tsai W.-C."/>
            <person name="Van De Peer Y."/>
            <person name="Liu Z.-J."/>
        </authorList>
    </citation>
    <scope>NUCLEOTIDE SEQUENCE</scope>
    <source>
        <strain evidence="6">SCP</strain>
        <tissue evidence="6">Leaves</tissue>
    </source>
</reference>
<keyword evidence="7" id="KW-1185">Reference proteome</keyword>
<organism evidence="6 7">
    <name type="scientific">Acorus gramineus</name>
    <name type="common">Dwarf sweet flag</name>
    <dbReference type="NCBI Taxonomy" id="55184"/>
    <lineage>
        <taxon>Eukaryota</taxon>
        <taxon>Viridiplantae</taxon>
        <taxon>Streptophyta</taxon>
        <taxon>Embryophyta</taxon>
        <taxon>Tracheophyta</taxon>
        <taxon>Spermatophyta</taxon>
        <taxon>Magnoliopsida</taxon>
        <taxon>Liliopsida</taxon>
        <taxon>Acoraceae</taxon>
        <taxon>Acorus</taxon>
    </lineage>
</organism>
<dbReference type="InterPro" id="IPR003100">
    <property type="entry name" value="PAZ_dom"/>
</dbReference>
<dbReference type="SUPFAM" id="SSF101690">
    <property type="entry name" value="PAZ domain"/>
    <property type="match status" value="1"/>
</dbReference>
<dbReference type="Gene3D" id="3.40.50.2300">
    <property type="match status" value="1"/>
</dbReference>
<feature type="compositionally biased region" description="Low complexity" evidence="3">
    <location>
        <begin position="68"/>
        <end position="86"/>
    </location>
</feature>
<dbReference type="InterPro" id="IPR012337">
    <property type="entry name" value="RNaseH-like_sf"/>
</dbReference>
<dbReference type="Proteomes" id="UP001179952">
    <property type="component" value="Unassembled WGS sequence"/>
</dbReference>
<dbReference type="Gene3D" id="2.170.260.10">
    <property type="entry name" value="paz domain"/>
    <property type="match status" value="1"/>
</dbReference>
<dbReference type="Pfam" id="PF16486">
    <property type="entry name" value="ArgoN"/>
    <property type="match status" value="1"/>
</dbReference>
<evidence type="ECO:0000313" key="6">
    <source>
        <dbReference type="EMBL" id="KAK1270102.1"/>
    </source>
</evidence>
<protein>
    <submittedName>
        <fullName evidence="6">Protein argonaute MEL1</fullName>
    </submittedName>
</protein>
<dbReference type="InterPro" id="IPR003165">
    <property type="entry name" value="Piwi"/>
</dbReference>
<dbReference type="EMBL" id="JAUJYN010000005">
    <property type="protein sequence ID" value="KAK1270102.1"/>
    <property type="molecule type" value="Genomic_DNA"/>
</dbReference>
<dbReference type="Gene3D" id="3.30.420.10">
    <property type="entry name" value="Ribonuclease H-like superfamily/Ribonuclease H"/>
    <property type="match status" value="1"/>
</dbReference>
<evidence type="ECO:0000313" key="7">
    <source>
        <dbReference type="Proteomes" id="UP001179952"/>
    </source>
</evidence>
<dbReference type="Pfam" id="PF02171">
    <property type="entry name" value="Piwi"/>
    <property type="match status" value="1"/>
</dbReference>
<evidence type="ECO:0000256" key="2">
    <source>
        <dbReference type="ARBA" id="ARBA00023158"/>
    </source>
</evidence>
<dbReference type="Pfam" id="PF08699">
    <property type="entry name" value="ArgoL1"/>
    <property type="match status" value="1"/>
</dbReference>
<dbReference type="InterPro" id="IPR045246">
    <property type="entry name" value="Piwi_ago-like"/>
</dbReference>
<dbReference type="InterPro" id="IPR032474">
    <property type="entry name" value="Argonaute_N"/>
</dbReference>
<feature type="compositionally biased region" description="Basic and acidic residues" evidence="3">
    <location>
        <begin position="53"/>
        <end position="67"/>
    </location>
</feature>
<dbReference type="InterPro" id="IPR032472">
    <property type="entry name" value="ArgoL2"/>
</dbReference>
<feature type="compositionally biased region" description="Pro residues" evidence="3">
    <location>
        <begin position="37"/>
        <end position="46"/>
    </location>
</feature>
<evidence type="ECO:0000256" key="3">
    <source>
        <dbReference type="SAM" id="MobiDB-lite"/>
    </source>
</evidence>
<sequence length="951" mass="105441">MAERGGGGGGRRGGRGGGRGRGGGGGRGRGGGGGGRPAPPAAPPSMQPSLATELEKKLTLKVSERGESSSSSAAPPAMAMMATGPTGAPPPPASSKEYRVPSRPGYGTVGQKCMVRANHFLVQLTEKDLHHYDVAITPEVISRGVNRAVIAELIKLHRQSHLGGRLPVYDGRKGLYTAGPLPFKSKQFVIKLPENDGRATVKKDRDFKVTIQLVGQADMHHLQQFLIGRQFDVPQETIQALDVVLRQSPSNRFTVVGRSFFSAAQRADIGDGCEFWRGFYQSLRPTQMGLSLNIDISATAFFKPVLVTQFIAEFLFVRDASKPLSDTDRLKVKKVLRGLSVETTHVRSCKRRYRISGVSPQPMKQIMFTDENGQNLSVVQYFKNKYNIVLQHLNWPCLQAGSDSKPTFLPMEICRIAEGQRYSKKLNEQQVTKILKATCVRPHDREMNIIKVVDENQFKNDEYAVEFGMKIMDGLTSLEARVLQPPMLRYSQAGKESTCRPSVGQWNLIQKKMVNGGRVDTWACINFSRENNNAVNMFCGGLVQMCNNVGMVFNPNPVLPTILCPPRNVERELFDIHSKSTARFAEKGVQGQPIQLLIVILPEASGLYGRIKRICETELGIVSQCCKPKNIRKMSNQYFENVAMKINVKVGGRNMVLDDALCRRIPLVSDRPTIIFGADVTHPQPGEDSSPSIAAVVASMDWPEITKYRGLVSAQPHRQEMIEDLFTESVDPKKGPVTGGMIRELLVAFFRSTGQKPHRIIFYRDGVSEGQFNQVLLYEMTAIRKACASLEKGYLPPVTFVVVQKRHHTRLFPANHGDRRSTDRSGNILPGTVVDRTICHPTEFDFYLCSHAGIQGTSRPAHYHVLYDENRFTADALQVLTNNLCYTYARCTRSVSIVPPAYYAHLAAFRARYYIEGDASDSASRSGTGSGGEVRPLPKIKENVKDVMFFC</sequence>
<feature type="domain" description="PAZ" evidence="4">
    <location>
        <begin position="306"/>
        <end position="418"/>
    </location>
</feature>
<feature type="domain" description="Piwi" evidence="5">
    <location>
        <begin position="596"/>
        <end position="916"/>
    </location>
</feature>
<dbReference type="Pfam" id="PF16487">
    <property type="entry name" value="ArgoMid"/>
    <property type="match status" value="1"/>
</dbReference>
<dbReference type="GO" id="GO:0003723">
    <property type="term" value="F:RNA binding"/>
    <property type="evidence" value="ECO:0007669"/>
    <property type="project" value="InterPro"/>
</dbReference>
<dbReference type="AlphaFoldDB" id="A0AAV9B0V5"/>
<feature type="compositionally biased region" description="Gly residues" evidence="3">
    <location>
        <begin position="1"/>
        <end position="36"/>
    </location>
</feature>
<reference evidence="6" key="1">
    <citation type="journal article" date="2023" name="Nat. Commun.">
        <title>Diploid and tetraploid genomes of Acorus and the evolution of monocots.</title>
        <authorList>
            <person name="Ma L."/>
            <person name="Liu K.W."/>
            <person name="Li Z."/>
            <person name="Hsiao Y.Y."/>
            <person name="Qi Y."/>
            <person name="Fu T."/>
            <person name="Tang G.D."/>
            <person name="Zhang D."/>
            <person name="Sun W.H."/>
            <person name="Liu D.K."/>
            <person name="Li Y."/>
            <person name="Chen G.Z."/>
            <person name="Liu X.D."/>
            <person name="Liao X.Y."/>
            <person name="Jiang Y.T."/>
            <person name="Yu X."/>
            <person name="Hao Y."/>
            <person name="Huang J."/>
            <person name="Zhao X.W."/>
            <person name="Ke S."/>
            <person name="Chen Y.Y."/>
            <person name="Wu W.L."/>
            <person name="Hsu J.L."/>
            <person name="Lin Y.F."/>
            <person name="Huang M.D."/>
            <person name="Li C.Y."/>
            <person name="Huang L."/>
            <person name="Wang Z.W."/>
            <person name="Zhao X."/>
            <person name="Zhong W.Y."/>
            <person name="Peng D.H."/>
            <person name="Ahmad S."/>
            <person name="Lan S."/>
            <person name="Zhang J.S."/>
            <person name="Tsai W.C."/>
            <person name="Van de Peer Y."/>
            <person name="Liu Z.J."/>
        </authorList>
    </citation>
    <scope>NUCLEOTIDE SEQUENCE</scope>
    <source>
        <strain evidence="6">SCP</strain>
    </source>
</reference>